<proteinExistence type="predicted"/>
<accession>A0A9P5MSX4</accession>
<dbReference type="AlphaFoldDB" id="A0A9P5MSX4"/>
<organism evidence="2 3">
    <name type="scientific">Russula ochroleuca</name>
    <dbReference type="NCBI Taxonomy" id="152965"/>
    <lineage>
        <taxon>Eukaryota</taxon>
        <taxon>Fungi</taxon>
        <taxon>Dikarya</taxon>
        <taxon>Basidiomycota</taxon>
        <taxon>Agaricomycotina</taxon>
        <taxon>Agaricomycetes</taxon>
        <taxon>Russulales</taxon>
        <taxon>Russulaceae</taxon>
        <taxon>Russula</taxon>
    </lineage>
</organism>
<name>A0A9P5MSX4_9AGAM</name>
<reference evidence="2" key="1">
    <citation type="submission" date="2019-10" db="EMBL/GenBank/DDBJ databases">
        <authorList>
            <consortium name="DOE Joint Genome Institute"/>
            <person name="Kuo A."/>
            <person name="Miyauchi S."/>
            <person name="Kiss E."/>
            <person name="Drula E."/>
            <person name="Kohler A."/>
            <person name="Sanchez-Garcia M."/>
            <person name="Andreopoulos B."/>
            <person name="Barry K.W."/>
            <person name="Bonito G."/>
            <person name="Buee M."/>
            <person name="Carver A."/>
            <person name="Chen C."/>
            <person name="Cichocki N."/>
            <person name="Clum A."/>
            <person name="Culley D."/>
            <person name="Crous P.W."/>
            <person name="Fauchery L."/>
            <person name="Girlanda M."/>
            <person name="Hayes R."/>
            <person name="Keri Z."/>
            <person name="LaButti K."/>
            <person name="Lipzen A."/>
            <person name="Lombard V."/>
            <person name="Magnuson J."/>
            <person name="Maillard F."/>
            <person name="Morin E."/>
            <person name="Murat C."/>
            <person name="Nolan M."/>
            <person name="Ohm R."/>
            <person name="Pangilinan J."/>
            <person name="Pereira M."/>
            <person name="Perotto S."/>
            <person name="Peter M."/>
            <person name="Riley R."/>
            <person name="Sitrit Y."/>
            <person name="Stielow B."/>
            <person name="Szollosi G."/>
            <person name="Zifcakova L."/>
            <person name="Stursova M."/>
            <person name="Spatafora J.W."/>
            <person name="Tedersoo L."/>
            <person name="Vaario L.-M."/>
            <person name="Yamada A."/>
            <person name="Yan M."/>
            <person name="Wang P."/>
            <person name="Xu J."/>
            <person name="Bruns T."/>
            <person name="Baldrian P."/>
            <person name="Vilgalys R."/>
            <person name="Henrissat B."/>
            <person name="Grigoriev I.V."/>
            <person name="Hibbett D."/>
            <person name="Nagy L.G."/>
            <person name="Martin F.M."/>
        </authorList>
    </citation>
    <scope>NUCLEOTIDE SEQUENCE</scope>
    <source>
        <strain evidence="2">Prilba</strain>
    </source>
</reference>
<reference evidence="2" key="2">
    <citation type="journal article" date="2020" name="Nat. Commun.">
        <title>Large-scale genome sequencing of mycorrhizal fungi provides insights into the early evolution of symbiotic traits.</title>
        <authorList>
            <person name="Miyauchi S."/>
            <person name="Kiss E."/>
            <person name="Kuo A."/>
            <person name="Drula E."/>
            <person name="Kohler A."/>
            <person name="Sanchez-Garcia M."/>
            <person name="Morin E."/>
            <person name="Andreopoulos B."/>
            <person name="Barry K.W."/>
            <person name="Bonito G."/>
            <person name="Buee M."/>
            <person name="Carver A."/>
            <person name="Chen C."/>
            <person name="Cichocki N."/>
            <person name="Clum A."/>
            <person name="Culley D."/>
            <person name="Crous P.W."/>
            <person name="Fauchery L."/>
            <person name="Girlanda M."/>
            <person name="Hayes R.D."/>
            <person name="Keri Z."/>
            <person name="LaButti K."/>
            <person name="Lipzen A."/>
            <person name="Lombard V."/>
            <person name="Magnuson J."/>
            <person name="Maillard F."/>
            <person name="Murat C."/>
            <person name="Nolan M."/>
            <person name="Ohm R.A."/>
            <person name="Pangilinan J."/>
            <person name="Pereira M.F."/>
            <person name="Perotto S."/>
            <person name="Peter M."/>
            <person name="Pfister S."/>
            <person name="Riley R."/>
            <person name="Sitrit Y."/>
            <person name="Stielow J.B."/>
            <person name="Szollosi G."/>
            <person name="Zifcakova L."/>
            <person name="Stursova M."/>
            <person name="Spatafora J.W."/>
            <person name="Tedersoo L."/>
            <person name="Vaario L.M."/>
            <person name="Yamada A."/>
            <person name="Yan M."/>
            <person name="Wang P."/>
            <person name="Xu J."/>
            <person name="Bruns T."/>
            <person name="Baldrian P."/>
            <person name="Vilgalys R."/>
            <person name="Dunand C."/>
            <person name="Henrissat B."/>
            <person name="Grigoriev I.V."/>
            <person name="Hibbett D."/>
            <person name="Nagy L.G."/>
            <person name="Martin F.M."/>
        </authorList>
    </citation>
    <scope>NUCLEOTIDE SEQUENCE</scope>
    <source>
        <strain evidence="2">Prilba</strain>
    </source>
</reference>
<evidence type="ECO:0000313" key="2">
    <source>
        <dbReference type="EMBL" id="KAF8477913.1"/>
    </source>
</evidence>
<comment type="caution">
    <text evidence="2">The sequence shown here is derived from an EMBL/GenBank/DDBJ whole genome shotgun (WGS) entry which is preliminary data.</text>
</comment>
<dbReference type="EMBL" id="WHVB01000012">
    <property type="protein sequence ID" value="KAF8477913.1"/>
    <property type="molecule type" value="Genomic_DNA"/>
</dbReference>
<evidence type="ECO:0000313" key="3">
    <source>
        <dbReference type="Proteomes" id="UP000759537"/>
    </source>
</evidence>
<evidence type="ECO:0000256" key="1">
    <source>
        <dbReference type="SAM" id="MobiDB-lite"/>
    </source>
</evidence>
<protein>
    <submittedName>
        <fullName evidence="2">Uncharacterized protein</fullName>
    </submittedName>
</protein>
<sequence>MHNASSPSCTPRSCGSSPLQDRSPTKKWPQMFSTSSGHIASCAQAALQLLPSPSPTLRIRCHIRGYSRYRHWHRRGRRLQLWCHSQPSLRERRKRRTAIAQLGPDAFLPVVRVCNLRARDIICFPLRAKRVPASPLSDALSVFPFPRCCQATSPPIDHTRPHSPCPCPAYSCSSVYQLFARLDARLVEIGSGRDGEGGGCEVSAL</sequence>
<dbReference type="Proteomes" id="UP000759537">
    <property type="component" value="Unassembled WGS sequence"/>
</dbReference>
<feature type="region of interest" description="Disordered" evidence="1">
    <location>
        <begin position="1"/>
        <end position="32"/>
    </location>
</feature>
<feature type="compositionally biased region" description="Polar residues" evidence="1">
    <location>
        <begin position="1"/>
        <end position="22"/>
    </location>
</feature>
<gene>
    <name evidence="2" type="ORF">DFH94DRAFT_71575</name>
</gene>
<keyword evidence="3" id="KW-1185">Reference proteome</keyword>